<dbReference type="GeneID" id="112050305"/>
<keyword evidence="4" id="KW-1185">Reference proteome</keyword>
<dbReference type="InterPro" id="IPR051217">
    <property type="entry name" value="Insect_Cuticle_Struc_Prot"/>
</dbReference>
<keyword evidence="2" id="KW-0732">Signal</keyword>
<evidence type="ECO:0000256" key="1">
    <source>
        <dbReference type="ARBA" id="ARBA00022460"/>
    </source>
</evidence>
<dbReference type="PANTHER" id="PTHR12236">
    <property type="entry name" value="STRUCTURAL CONTITUENT OF CUTICLE"/>
    <property type="match status" value="1"/>
</dbReference>
<dbReference type="InterPro" id="IPR031311">
    <property type="entry name" value="CHIT_BIND_RR_consensus"/>
</dbReference>
<accession>A0A6J1NH70</accession>
<dbReference type="Proteomes" id="UP001652582">
    <property type="component" value="Chromosome 22"/>
</dbReference>
<sequence length="190" mass="21915">MSRAQRFTPNPFYKNNCDMLQAVLYACVLQAVAAIIVTDPPPTSTEYNYWYDIIDPSTGDAKSQREFRQGDIVKGSYSVVDPDGTKRTVEYTADAKHGFKAVVRNEPVMHNTINKRHYVAHYPSFVQSHVIPVPNFYPYPFPYSRRLEVPIFSKSKFVEREQTNYFTPGNVTSTKLTFNKGEFFIPNYMK</sequence>
<dbReference type="PRINTS" id="PR00947">
    <property type="entry name" value="CUTICLE"/>
</dbReference>
<dbReference type="PANTHER" id="PTHR12236:SF86">
    <property type="entry name" value="CCP84AC-RELATED"/>
    <property type="match status" value="1"/>
</dbReference>
<evidence type="ECO:0000313" key="4">
    <source>
        <dbReference type="Proteomes" id="UP001652582"/>
    </source>
</evidence>
<evidence type="ECO:0000256" key="2">
    <source>
        <dbReference type="ARBA" id="ARBA00022729"/>
    </source>
</evidence>
<evidence type="ECO:0000313" key="5">
    <source>
        <dbReference type="RefSeq" id="XP_023944313.2"/>
    </source>
</evidence>
<name>A0A6J1NH70_BICAN</name>
<dbReference type="PROSITE" id="PS00233">
    <property type="entry name" value="CHIT_BIND_RR_1"/>
    <property type="match status" value="1"/>
</dbReference>
<dbReference type="AlphaFoldDB" id="A0A6J1NH70"/>
<keyword evidence="1 3" id="KW-0193">Cuticle</keyword>
<dbReference type="InterPro" id="IPR000618">
    <property type="entry name" value="Insect_cuticle"/>
</dbReference>
<dbReference type="PROSITE" id="PS51155">
    <property type="entry name" value="CHIT_BIND_RR_2"/>
    <property type="match status" value="1"/>
</dbReference>
<dbReference type="GO" id="GO:0042302">
    <property type="term" value="F:structural constituent of cuticle"/>
    <property type="evidence" value="ECO:0007669"/>
    <property type="project" value="UniProtKB-UniRule"/>
</dbReference>
<protein>
    <submittedName>
        <fullName evidence="5">Larval cuticle protein A2B-like</fullName>
    </submittedName>
</protein>
<dbReference type="RefSeq" id="XP_023944313.2">
    <property type="nucleotide sequence ID" value="XM_024088545.2"/>
</dbReference>
<dbReference type="GO" id="GO:0005615">
    <property type="term" value="C:extracellular space"/>
    <property type="evidence" value="ECO:0007669"/>
    <property type="project" value="TreeGrafter"/>
</dbReference>
<dbReference type="KEGG" id="bany:112050305"/>
<proteinExistence type="predicted"/>
<dbReference type="Pfam" id="PF00379">
    <property type="entry name" value="Chitin_bind_4"/>
    <property type="match status" value="1"/>
</dbReference>
<gene>
    <name evidence="5" type="primary">LOC112050305</name>
</gene>
<dbReference type="OrthoDB" id="6781707at2759"/>
<evidence type="ECO:0000256" key="3">
    <source>
        <dbReference type="PROSITE-ProRule" id="PRU00497"/>
    </source>
</evidence>
<dbReference type="GO" id="GO:0031012">
    <property type="term" value="C:extracellular matrix"/>
    <property type="evidence" value="ECO:0007669"/>
    <property type="project" value="TreeGrafter"/>
</dbReference>
<reference evidence="5" key="1">
    <citation type="submission" date="2025-08" db="UniProtKB">
        <authorList>
            <consortium name="RefSeq"/>
        </authorList>
    </citation>
    <scope>IDENTIFICATION</scope>
</reference>
<organism evidence="4 5">
    <name type="scientific">Bicyclus anynana</name>
    <name type="common">Squinting bush brown butterfly</name>
    <dbReference type="NCBI Taxonomy" id="110368"/>
    <lineage>
        <taxon>Eukaryota</taxon>
        <taxon>Metazoa</taxon>
        <taxon>Ecdysozoa</taxon>
        <taxon>Arthropoda</taxon>
        <taxon>Hexapoda</taxon>
        <taxon>Insecta</taxon>
        <taxon>Pterygota</taxon>
        <taxon>Neoptera</taxon>
        <taxon>Endopterygota</taxon>
        <taxon>Lepidoptera</taxon>
        <taxon>Glossata</taxon>
        <taxon>Ditrysia</taxon>
        <taxon>Papilionoidea</taxon>
        <taxon>Nymphalidae</taxon>
        <taxon>Satyrinae</taxon>
        <taxon>Satyrini</taxon>
        <taxon>Mycalesina</taxon>
        <taxon>Bicyclus</taxon>
    </lineage>
</organism>